<dbReference type="PANTHER" id="PTHR11728">
    <property type="entry name" value="GLYCEROL-3-PHOSPHATE DEHYDROGENASE"/>
    <property type="match status" value="1"/>
</dbReference>
<dbReference type="SUPFAM" id="SSF48179">
    <property type="entry name" value="6-phosphogluconate dehydrogenase C-terminal domain-like"/>
    <property type="match status" value="1"/>
</dbReference>
<comment type="catalytic activity">
    <reaction evidence="10">
        <text>sn-glycerol 3-phosphate + NAD(+) = dihydroxyacetone phosphate + NADH + H(+)</text>
        <dbReference type="Rhea" id="RHEA:11092"/>
        <dbReference type="ChEBI" id="CHEBI:15378"/>
        <dbReference type="ChEBI" id="CHEBI:57540"/>
        <dbReference type="ChEBI" id="CHEBI:57597"/>
        <dbReference type="ChEBI" id="CHEBI:57642"/>
        <dbReference type="ChEBI" id="CHEBI:57945"/>
        <dbReference type="EC" id="1.1.1.94"/>
    </reaction>
</comment>
<dbReference type="InterPro" id="IPR008927">
    <property type="entry name" value="6-PGluconate_DH-like_C_sf"/>
</dbReference>
<evidence type="ECO:0000256" key="8">
    <source>
        <dbReference type="ARBA" id="ARBA00023209"/>
    </source>
</evidence>
<evidence type="ECO:0000256" key="2">
    <source>
        <dbReference type="ARBA" id="ARBA00022516"/>
    </source>
</evidence>
<dbReference type="Gene3D" id="3.40.50.720">
    <property type="entry name" value="NAD(P)-binding Rossmann-like Domain"/>
    <property type="match status" value="1"/>
</dbReference>
<feature type="binding site" evidence="10">
    <location>
        <position position="258"/>
    </location>
    <ligand>
        <name>sn-glycerol 3-phosphate</name>
        <dbReference type="ChEBI" id="CHEBI:57597"/>
    </ligand>
</feature>
<proteinExistence type="inferred from homology"/>
<feature type="binding site" evidence="10">
    <location>
        <position position="138"/>
    </location>
    <ligand>
        <name>sn-glycerol 3-phosphate</name>
        <dbReference type="ChEBI" id="CHEBI:57597"/>
    </ligand>
</feature>
<dbReference type="PIRSF" id="PIRSF000114">
    <property type="entry name" value="Glycerol-3-P_dh"/>
    <property type="match status" value="1"/>
</dbReference>
<dbReference type="Gene3D" id="1.10.1040.10">
    <property type="entry name" value="N-(1-d-carboxylethyl)-l-norvaline Dehydrogenase, domain 2"/>
    <property type="match status" value="1"/>
</dbReference>
<comment type="function">
    <text evidence="10">Catalyzes the reduction of the glycolytic intermediate dihydroxyacetone phosphate (DHAP) to sn-glycerol 3-phosphate (G3P), the key precursor for phospholipid synthesis.</text>
</comment>
<dbReference type="NCBIfam" id="NF000940">
    <property type="entry name" value="PRK00094.1-2"/>
    <property type="match status" value="1"/>
</dbReference>
<feature type="domain" description="Glycerol-3-phosphate dehydrogenase NAD-dependent C-terminal" evidence="17">
    <location>
        <begin position="182"/>
        <end position="317"/>
    </location>
</feature>
<dbReference type="InterPro" id="IPR006109">
    <property type="entry name" value="G3P_DH_NAD-dep_C"/>
</dbReference>
<dbReference type="EC" id="1.1.1.94" evidence="10"/>
<dbReference type="GO" id="GO:0005829">
    <property type="term" value="C:cytosol"/>
    <property type="evidence" value="ECO:0007669"/>
    <property type="project" value="TreeGrafter"/>
</dbReference>
<feature type="binding site" evidence="13">
    <location>
        <position position="257"/>
    </location>
    <ligand>
        <name>NAD(+)</name>
        <dbReference type="ChEBI" id="CHEBI:57540"/>
    </ligand>
</feature>
<evidence type="ECO:0000256" key="11">
    <source>
        <dbReference type="PIRSR" id="PIRSR000114-1"/>
    </source>
</evidence>
<evidence type="ECO:0000256" key="12">
    <source>
        <dbReference type="PIRSR" id="PIRSR000114-2"/>
    </source>
</evidence>
<comment type="caution">
    <text evidence="10">Lacks conserved residue(s) required for the propagation of feature annotation.</text>
</comment>
<feature type="binding site" evidence="10">
    <location>
        <position position="140"/>
    </location>
    <ligand>
        <name>sn-glycerol 3-phosphate</name>
        <dbReference type="ChEBI" id="CHEBI:57597"/>
    </ligand>
</feature>
<keyword evidence="2 10" id="KW-0444">Lipid biosynthesis</keyword>
<dbReference type="GO" id="GO:0141153">
    <property type="term" value="F:glycerol-3-phosphate dehydrogenase (NADP+) activity"/>
    <property type="evidence" value="ECO:0007669"/>
    <property type="project" value="RHEA"/>
</dbReference>
<keyword evidence="4 10" id="KW-0521">NADP</keyword>
<feature type="binding site" evidence="10">
    <location>
        <position position="256"/>
    </location>
    <ligand>
        <name>sn-glycerol 3-phosphate</name>
        <dbReference type="ChEBI" id="CHEBI:57597"/>
    </ligand>
</feature>
<feature type="binding site" evidence="10">
    <location>
        <position position="278"/>
    </location>
    <ligand>
        <name>NADPH</name>
        <dbReference type="ChEBI" id="CHEBI:57783"/>
    </ligand>
</feature>
<dbReference type="GO" id="GO:0051287">
    <property type="term" value="F:NAD binding"/>
    <property type="evidence" value="ECO:0007669"/>
    <property type="project" value="InterPro"/>
</dbReference>
<reference evidence="18 19" key="1">
    <citation type="submission" date="2016-12" db="EMBL/GenBank/DDBJ databases">
        <title>Comparative genomics of Bartonella apis.</title>
        <authorList>
            <person name="Engel P."/>
        </authorList>
    </citation>
    <scope>NUCLEOTIDE SEQUENCE [LARGE SCALE GENOMIC DNA]</scope>
    <source>
        <strain evidence="18 19">PEB0149</strain>
    </source>
</reference>
<dbReference type="Pfam" id="PF07479">
    <property type="entry name" value="NAD_Gly3P_dh_C"/>
    <property type="match status" value="1"/>
</dbReference>
<dbReference type="GO" id="GO:0006650">
    <property type="term" value="P:glycerophospholipid metabolic process"/>
    <property type="evidence" value="ECO:0007669"/>
    <property type="project" value="UniProtKB-UniRule"/>
</dbReference>
<keyword evidence="7 10" id="KW-0443">Lipid metabolism</keyword>
<keyword evidence="9 10" id="KW-1208">Phospholipid metabolism</keyword>
<keyword evidence="5 10" id="KW-0560">Oxidoreductase</keyword>
<organism evidence="18 19">
    <name type="scientific">Bartonella apis</name>
    <dbReference type="NCBI Taxonomy" id="1686310"/>
    <lineage>
        <taxon>Bacteria</taxon>
        <taxon>Pseudomonadati</taxon>
        <taxon>Pseudomonadota</taxon>
        <taxon>Alphaproteobacteria</taxon>
        <taxon>Hyphomicrobiales</taxon>
        <taxon>Bartonellaceae</taxon>
        <taxon>Bartonella</taxon>
    </lineage>
</organism>
<feature type="binding site" evidence="10">
    <location>
        <position position="36"/>
    </location>
    <ligand>
        <name>NADPH</name>
        <dbReference type="ChEBI" id="CHEBI:57783"/>
    </ligand>
</feature>
<dbReference type="InterPro" id="IPR036291">
    <property type="entry name" value="NAD(P)-bd_dom_sf"/>
</dbReference>
<dbReference type="FunFam" id="3.40.50.720:FF:000019">
    <property type="entry name" value="Glycerol-3-phosphate dehydrogenase [NAD(P)+]"/>
    <property type="match status" value="1"/>
</dbReference>
<evidence type="ECO:0000256" key="7">
    <source>
        <dbReference type="ARBA" id="ARBA00023098"/>
    </source>
</evidence>
<feature type="binding site" evidence="10">
    <location>
        <position position="257"/>
    </location>
    <ligand>
        <name>NADPH</name>
        <dbReference type="ChEBI" id="CHEBI:57783"/>
    </ligand>
</feature>
<dbReference type="HAMAP" id="MF_00394">
    <property type="entry name" value="NAD_Glyc3P_dehydrog"/>
    <property type="match status" value="1"/>
</dbReference>
<evidence type="ECO:0000256" key="6">
    <source>
        <dbReference type="ARBA" id="ARBA00023027"/>
    </source>
</evidence>
<dbReference type="Pfam" id="PF01210">
    <property type="entry name" value="NAD_Gly3P_dh_N"/>
    <property type="match status" value="1"/>
</dbReference>
<feature type="binding site" evidence="10">
    <location>
        <position position="276"/>
    </location>
    <ligand>
        <name>NADPH</name>
        <dbReference type="ChEBI" id="CHEBI:57783"/>
    </ligand>
</feature>
<accession>A0A1R0FBK6</accession>
<sequence length="329" mass="34247">MNKTGKKIAVMGSGAWGTALAVLSHNLGHNVALYGRNPETVEKINNHHINPYYLPDVILPSGFSATTDVAYALASADFVLAVIPAQVFSSALNSFARFIPEKAPIILCAKGIEQKTGRFMSDIVSDILPNHKMATLSGPSFAEDVARGLPTAVTIAAKNIELSKEIAHLFSGPVFRCYASDDIVGVEIGGSLKNVLAIAAGAAAGRGLGASAQAALVTRGFAELRRIGKAMGAKAETMTGLSVLGDLILTCSSAKSRNFSYGFALGQGKSTDGLKLAEGVATAPGAAGLCRRKNIVAPVIDAVAALLDRRITIDQAVTMLITRPLKSED</sequence>
<comment type="catalytic activity">
    <reaction evidence="10 15">
        <text>sn-glycerol 3-phosphate + NADP(+) = dihydroxyacetone phosphate + NADPH + H(+)</text>
        <dbReference type="Rhea" id="RHEA:11096"/>
        <dbReference type="ChEBI" id="CHEBI:15378"/>
        <dbReference type="ChEBI" id="CHEBI:57597"/>
        <dbReference type="ChEBI" id="CHEBI:57642"/>
        <dbReference type="ChEBI" id="CHEBI:57783"/>
        <dbReference type="ChEBI" id="CHEBI:58349"/>
        <dbReference type="EC" id="1.1.1.94"/>
    </reaction>
</comment>
<evidence type="ECO:0000259" key="17">
    <source>
        <dbReference type="Pfam" id="PF07479"/>
    </source>
</evidence>
<dbReference type="InterPro" id="IPR011128">
    <property type="entry name" value="G3P_DH_NAD-dep_N"/>
</dbReference>
<dbReference type="EMBL" id="LXYT01000001">
    <property type="protein sequence ID" value="OLY44282.1"/>
    <property type="molecule type" value="Genomic_DNA"/>
</dbReference>
<dbReference type="GO" id="GO:0008654">
    <property type="term" value="P:phospholipid biosynthetic process"/>
    <property type="evidence" value="ECO:0007669"/>
    <property type="project" value="UniProtKB-KW"/>
</dbReference>
<dbReference type="GO" id="GO:0141152">
    <property type="term" value="F:glycerol-3-phosphate dehydrogenase (NAD+) activity"/>
    <property type="evidence" value="ECO:0007669"/>
    <property type="project" value="RHEA"/>
</dbReference>
<feature type="binding site" evidence="10">
    <location>
        <position position="142"/>
    </location>
    <ligand>
        <name>NADPH</name>
        <dbReference type="ChEBI" id="CHEBI:57783"/>
    </ligand>
</feature>
<dbReference type="GO" id="GO:0046167">
    <property type="term" value="P:glycerol-3-phosphate biosynthetic process"/>
    <property type="evidence" value="ECO:0007669"/>
    <property type="project" value="UniProtKB-UniRule"/>
</dbReference>
<name>A0A1R0FBK6_9HYPH</name>
<dbReference type="PRINTS" id="PR00077">
    <property type="entry name" value="GPDHDRGNASE"/>
</dbReference>
<feature type="binding site" evidence="10">
    <location>
        <position position="246"/>
    </location>
    <ligand>
        <name>sn-glycerol 3-phosphate</name>
        <dbReference type="ChEBI" id="CHEBI:57597"/>
    </ligand>
</feature>
<keyword evidence="10" id="KW-0963">Cytoplasm</keyword>
<gene>
    <name evidence="10" type="primary">gpsA</name>
    <name evidence="18" type="ORF">PEB0149_017500</name>
</gene>
<comment type="caution">
    <text evidence="18">The sequence shown here is derived from an EMBL/GenBank/DDBJ whole genome shotgun (WGS) entry which is preliminary data.</text>
</comment>
<feature type="binding site" evidence="10">
    <location>
        <position position="193"/>
    </location>
    <ligand>
        <name>sn-glycerol 3-phosphate</name>
        <dbReference type="ChEBI" id="CHEBI:57597"/>
    </ligand>
</feature>
<keyword evidence="8 10" id="KW-0594">Phospholipid biosynthesis</keyword>
<dbReference type="UniPathway" id="UPA00940"/>
<feature type="binding site" evidence="10">
    <location>
        <position position="16"/>
    </location>
    <ligand>
        <name>NADPH</name>
        <dbReference type="ChEBI" id="CHEBI:57783"/>
    </ligand>
</feature>
<evidence type="ECO:0000259" key="16">
    <source>
        <dbReference type="Pfam" id="PF01210"/>
    </source>
</evidence>
<feature type="binding site" evidence="12">
    <location>
        <begin position="257"/>
        <end position="258"/>
    </location>
    <ligand>
        <name>substrate</name>
    </ligand>
</feature>
<dbReference type="GO" id="GO:0046168">
    <property type="term" value="P:glycerol-3-phosphate catabolic process"/>
    <property type="evidence" value="ECO:0007669"/>
    <property type="project" value="InterPro"/>
</dbReference>
<dbReference type="GeneID" id="92991092"/>
<comment type="subcellular location">
    <subcellularLocation>
        <location evidence="10">Cytoplasm</location>
    </subcellularLocation>
</comment>
<feature type="binding site" evidence="10">
    <location>
        <position position="110"/>
    </location>
    <ligand>
        <name>NADPH</name>
        <dbReference type="ChEBI" id="CHEBI:57783"/>
    </ligand>
</feature>
<keyword evidence="3 10" id="KW-0547">Nucleotide-binding</keyword>
<dbReference type="InterPro" id="IPR013328">
    <property type="entry name" value="6PGD_dom2"/>
</dbReference>
<evidence type="ECO:0000256" key="14">
    <source>
        <dbReference type="RuleBase" id="RU000437"/>
    </source>
</evidence>
<feature type="binding site" evidence="13">
    <location>
        <position position="275"/>
    </location>
    <ligand>
        <name>NAD(+)</name>
        <dbReference type="ChEBI" id="CHEBI:57540"/>
    </ligand>
</feature>
<dbReference type="InterPro" id="IPR006168">
    <property type="entry name" value="G3P_DH_NAD-dep"/>
</dbReference>
<dbReference type="Proteomes" id="UP000187344">
    <property type="component" value="Unassembled WGS sequence"/>
</dbReference>
<evidence type="ECO:0000256" key="5">
    <source>
        <dbReference type="ARBA" id="ARBA00023002"/>
    </source>
</evidence>
<feature type="binding site" evidence="13">
    <location>
        <position position="142"/>
    </location>
    <ligand>
        <name>NAD(+)</name>
        <dbReference type="ChEBI" id="CHEBI:57540"/>
    </ligand>
</feature>
<comment type="similarity">
    <text evidence="1 10 14">Belongs to the NAD-dependent glycerol-3-phosphate dehydrogenase family.</text>
</comment>
<dbReference type="GO" id="GO:0005975">
    <property type="term" value="P:carbohydrate metabolic process"/>
    <property type="evidence" value="ECO:0007669"/>
    <property type="project" value="InterPro"/>
</dbReference>
<evidence type="ECO:0000313" key="19">
    <source>
        <dbReference type="Proteomes" id="UP000187344"/>
    </source>
</evidence>
<dbReference type="RefSeq" id="WP_263969860.1">
    <property type="nucleotide sequence ID" value="NZ_CALYQA010000002.1"/>
</dbReference>
<feature type="domain" description="Glycerol-3-phosphate dehydrogenase NAD-dependent N-terminal" evidence="16">
    <location>
        <begin position="7"/>
        <end position="161"/>
    </location>
</feature>
<dbReference type="AlphaFoldDB" id="A0A1R0FBK6"/>
<dbReference type="PANTHER" id="PTHR11728:SF1">
    <property type="entry name" value="GLYCEROL-3-PHOSPHATE DEHYDROGENASE [NAD(+)] 2, CHLOROPLASTIC"/>
    <property type="match status" value="1"/>
</dbReference>
<evidence type="ECO:0000256" key="13">
    <source>
        <dbReference type="PIRSR" id="PIRSR000114-3"/>
    </source>
</evidence>
<dbReference type="NCBIfam" id="NF000942">
    <property type="entry name" value="PRK00094.1-4"/>
    <property type="match status" value="1"/>
</dbReference>
<evidence type="ECO:0000256" key="4">
    <source>
        <dbReference type="ARBA" id="ARBA00022857"/>
    </source>
</evidence>
<feature type="binding site" evidence="10">
    <location>
        <position position="110"/>
    </location>
    <ligand>
        <name>sn-glycerol 3-phosphate</name>
        <dbReference type="ChEBI" id="CHEBI:57597"/>
    </ligand>
</feature>
<evidence type="ECO:0000256" key="15">
    <source>
        <dbReference type="RuleBase" id="RU000439"/>
    </source>
</evidence>
<feature type="binding site" evidence="12">
    <location>
        <position position="110"/>
    </location>
    <ligand>
        <name>substrate</name>
    </ligand>
</feature>
<dbReference type="PROSITE" id="PS00957">
    <property type="entry name" value="NAD_G3PDH"/>
    <property type="match status" value="1"/>
</dbReference>
<feature type="binding site" evidence="13">
    <location>
        <begin position="12"/>
        <end position="17"/>
    </location>
    <ligand>
        <name>NAD(+)</name>
        <dbReference type="ChEBI" id="CHEBI:57540"/>
    </ligand>
</feature>
<evidence type="ECO:0000256" key="9">
    <source>
        <dbReference type="ARBA" id="ARBA00023264"/>
    </source>
</evidence>
<dbReference type="SUPFAM" id="SSF51735">
    <property type="entry name" value="NAD(P)-binding Rossmann-fold domains"/>
    <property type="match status" value="1"/>
</dbReference>
<keyword evidence="6 10" id="KW-0520">NAD</keyword>
<evidence type="ECO:0000256" key="10">
    <source>
        <dbReference type="HAMAP-Rule" id="MF_00394"/>
    </source>
</evidence>
<evidence type="ECO:0000256" key="3">
    <source>
        <dbReference type="ARBA" id="ARBA00022741"/>
    </source>
</evidence>
<comment type="pathway">
    <text evidence="10">Membrane lipid metabolism; glycerophospholipid metabolism.</text>
</comment>
<keyword evidence="19" id="KW-1185">Reference proteome</keyword>
<feature type="binding site" evidence="10">
    <location>
        <position position="257"/>
    </location>
    <ligand>
        <name>sn-glycerol 3-phosphate</name>
        <dbReference type="ChEBI" id="CHEBI:57597"/>
    </ligand>
</feature>
<evidence type="ECO:0000313" key="18">
    <source>
        <dbReference type="EMBL" id="OLY44282.1"/>
    </source>
</evidence>
<protein>
    <recommendedName>
        <fullName evidence="10">Glycerol-3-phosphate dehydrogenase [NAD(P)+]</fullName>
        <ecNumber evidence="10">1.1.1.94</ecNumber>
    </recommendedName>
    <alternativeName>
        <fullName evidence="10">NAD(P)(+)-dependent glycerol-3-phosphate dehydrogenase</fullName>
    </alternativeName>
    <alternativeName>
        <fullName evidence="10">NAD(P)H-dependent dihydroxyacetone-phosphate reductase</fullName>
    </alternativeName>
</protein>
<evidence type="ECO:0000256" key="1">
    <source>
        <dbReference type="ARBA" id="ARBA00011009"/>
    </source>
</evidence>
<feature type="binding site" evidence="10">
    <location>
        <position position="53"/>
    </location>
    <ligand>
        <name>NADPH</name>
        <dbReference type="ChEBI" id="CHEBI:57783"/>
    </ligand>
</feature>
<feature type="active site" description="Proton acceptor" evidence="10 11">
    <location>
        <position position="193"/>
    </location>
</feature>